<dbReference type="PANTHER" id="PTHR42743">
    <property type="entry name" value="AMINO-ACID AMINOTRANSFERASE"/>
    <property type="match status" value="1"/>
</dbReference>
<name>K9YNK4_CYASC</name>
<dbReference type="AlphaFoldDB" id="K9YNK4"/>
<dbReference type="Gene3D" id="3.30.470.10">
    <property type="match status" value="1"/>
</dbReference>
<dbReference type="InterPro" id="IPR043132">
    <property type="entry name" value="BCAT-like_C"/>
</dbReference>
<dbReference type="Proteomes" id="UP000010483">
    <property type="component" value="Chromosome"/>
</dbReference>
<evidence type="ECO:0000313" key="2">
    <source>
        <dbReference type="EMBL" id="AFZ48526.1"/>
    </source>
</evidence>
<dbReference type="InterPro" id="IPR050571">
    <property type="entry name" value="Class-IV_PLP-Dep_Aminotrnsfr"/>
</dbReference>
<gene>
    <name evidence="2" type="ordered locus">Cyast_2583</name>
</gene>
<dbReference type="eggNOG" id="COG0115">
    <property type="taxonomic scope" value="Bacteria"/>
</dbReference>
<dbReference type="Pfam" id="PF01063">
    <property type="entry name" value="Aminotran_4"/>
    <property type="match status" value="1"/>
</dbReference>
<sequence length="267" mass="30405">MVRVSYVFFDGELMDGDIVSLSVNDPGLLYGATVFTTLRVYDGCLDHPLTNWDYHCDRIYNSIKIFDWEMPDWQRVRKEAQYLTTHYPVLRITIFPDGRELILGRQLPDNLSQKQQAGITGKVIKYDLNSRSLPLHKTGNYLAPLLCLNKVKKEGFGEAILTDNNGHWLETSIGNLWGYSSGCWFTPLLSEGILPGIARKVIIENANFPIQKNIWTVDFVETLEAIAHSNSVIEIVPFHTIKTEEKTLKIDPQHPAIKLLKNIFKTG</sequence>
<evidence type="ECO:0000313" key="3">
    <source>
        <dbReference type="Proteomes" id="UP000010483"/>
    </source>
</evidence>
<dbReference type="InterPro" id="IPR001544">
    <property type="entry name" value="Aminotrans_IV"/>
</dbReference>
<dbReference type="GO" id="GO:0008483">
    <property type="term" value="F:transaminase activity"/>
    <property type="evidence" value="ECO:0007669"/>
    <property type="project" value="UniProtKB-KW"/>
</dbReference>
<keyword evidence="2" id="KW-0032">Aminotransferase</keyword>
<dbReference type="GO" id="GO:0046394">
    <property type="term" value="P:carboxylic acid biosynthetic process"/>
    <property type="evidence" value="ECO:0007669"/>
    <property type="project" value="UniProtKB-ARBA"/>
</dbReference>
<keyword evidence="2" id="KW-0808">Transferase</keyword>
<dbReference type="STRING" id="292563.Cyast_2583"/>
<dbReference type="BioCyc" id="CSTA292563:G1353-2586-MONOMER"/>
<protein>
    <submittedName>
        <fullName evidence="2">Aminotransferase class IV</fullName>
    </submittedName>
</protein>
<dbReference type="PANTHER" id="PTHR42743:SF11">
    <property type="entry name" value="AMINODEOXYCHORISMATE LYASE"/>
    <property type="match status" value="1"/>
</dbReference>
<dbReference type="Gene3D" id="3.20.10.10">
    <property type="entry name" value="D-amino Acid Aminotransferase, subunit A, domain 2"/>
    <property type="match status" value="1"/>
</dbReference>
<comment type="similarity">
    <text evidence="1">Belongs to the class-IV pyridoxal-phosphate-dependent aminotransferase family.</text>
</comment>
<reference evidence="3" key="1">
    <citation type="journal article" date="2013" name="Proc. Natl. Acad. Sci. U.S.A.">
        <title>Improving the coverage of the cyanobacterial phylum using diversity-driven genome sequencing.</title>
        <authorList>
            <person name="Shih P.M."/>
            <person name="Wu D."/>
            <person name="Latifi A."/>
            <person name="Axen S.D."/>
            <person name="Fewer D.P."/>
            <person name="Talla E."/>
            <person name="Calteau A."/>
            <person name="Cai F."/>
            <person name="Tandeau de Marsac N."/>
            <person name="Rippka R."/>
            <person name="Herdman M."/>
            <person name="Sivonen K."/>
            <person name="Coursin T."/>
            <person name="Laurent T."/>
            <person name="Goodwin L."/>
            <person name="Nolan M."/>
            <person name="Davenport K.W."/>
            <person name="Han C.S."/>
            <person name="Rubin E.M."/>
            <person name="Eisen J.A."/>
            <person name="Woyke T."/>
            <person name="Gugger M."/>
            <person name="Kerfeld C.A."/>
        </authorList>
    </citation>
    <scope>NUCLEOTIDE SEQUENCE [LARGE SCALE GENOMIC DNA]</scope>
    <source>
        <strain evidence="3">ATCC 29140 / PCC 7202</strain>
    </source>
</reference>
<dbReference type="InterPro" id="IPR036038">
    <property type="entry name" value="Aminotransferase-like"/>
</dbReference>
<evidence type="ECO:0000256" key="1">
    <source>
        <dbReference type="ARBA" id="ARBA00009320"/>
    </source>
</evidence>
<proteinExistence type="inferred from homology"/>
<dbReference type="EMBL" id="CP003940">
    <property type="protein sequence ID" value="AFZ48526.1"/>
    <property type="molecule type" value="Genomic_DNA"/>
</dbReference>
<dbReference type="SUPFAM" id="SSF56752">
    <property type="entry name" value="D-aminoacid aminotransferase-like PLP-dependent enzymes"/>
    <property type="match status" value="1"/>
</dbReference>
<keyword evidence="3" id="KW-1185">Reference proteome</keyword>
<dbReference type="KEGG" id="csn:Cyast_2583"/>
<dbReference type="PATRIC" id="fig|292563.3.peg.2700"/>
<accession>K9YNK4</accession>
<dbReference type="HOGENOM" id="CLU_1056210_0_0_3"/>
<dbReference type="InterPro" id="IPR043131">
    <property type="entry name" value="BCAT-like_N"/>
</dbReference>
<dbReference type="GO" id="GO:0005829">
    <property type="term" value="C:cytosol"/>
    <property type="evidence" value="ECO:0007669"/>
    <property type="project" value="TreeGrafter"/>
</dbReference>
<organism evidence="2 3">
    <name type="scientific">Cyanobacterium stanieri (strain ATCC 29140 / PCC 7202)</name>
    <dbReference type="NCBI Taxonomy" id="292563"/>
    <lineage>
        <taxon>Bacteria</taxon>
        <taxon>Bacillati</taxon>
        <taxon>Cyanobacteriota</taxon>
        <taxon>Cyanophyceae</taxon>
        <taxon>Oscillatoriophycideae</taxon>
        <taxon>Chroococcales</taxon>
        <taxon>Geminocystaceae</taxon>
        <taxon>Cyanobacterium</taxon>
    </lineage>
</organism>